<dbReference type="AlphaFoldDB" id="A0EE79"/>
<evidence type="ECO:0000313" key="3">
    <source>
        <dbReference type="Proteomes" id="UP000000600"/>
    </source>
</evidence>
<feature type="transmembrane region" description="Helical" evidence="1">
    <location>
        <begin position="61"/>
        <end position="78"/>
    </location>
</feature>
<dbReference type="OrthoDB" id="289266at2759"/>
<keyword evidence="3" id="KW-1185">Reference proteome</keyword>
<evidence type="ECO:0008006" key="4">
    <source>
        <dbReference type="Google" id="ProtNLM"/>
    </source>
</evidence>
<keyword evidence="1" id="KW-0472">Membrane</keyword>
<dbReference type="RefSeq" id="XP_001460993.1">
    <property type="nucleotide sequence ID" value="XM_001460956.1"/>
</dbReference>
<name>A0EE79_PARTE</name>
<dbReference type="GeneID" id="5046778"/>
<dbReference type="OMA" id="VWMSVMI"/>
<dbReference type="InParanoid" id="A0EE79"/>
<feature type="transmembrane region" description="Helical" evidence="1">
    <location>
        <begin position="85"/>
        <end position="109"/>
    </location>
</feature>
<proteinExistence type="predicted"/>
<reference evidence="2 3" key="1">
    <citation type="journal article" date="2006" name="Nature">
        <title>Global trends of whole-genome duplications revealed by the ciliate Paramecium tetraurelia.</title>
        <authorList>
            <consortium name="Genoscope"/>
            <person name="Aury J.-M."/>
            <person name="Jaillon O."/>
            <person name="Duret L."/>
            <person name="Noel B."/>
            <person name="Jubin C."/>
            <person name="Porcel B.M."/>
            <person name="Segurens B."/>
            <person name="Daubin V."/>
            <person name="Anthouard V."/>
            <person name="Aiach N."/>
            <person name="Arnaiz O."/>
            <person name="Billaut A."/>
            <person name="Beisson J."/>
            <person name="Blanc I."/>
            <person name="Bouhouche K."/>
            <person name="Camara F."/>
            <person name="Duharcourt S."/>
            <person name="Guigo R."/>
            <person name="Gogendeau D."/>
            <person name="Katinka M."/>
            <person name="Keller A.-M."/>
            <person name="Kissmehl R."/>
            <person name="Klotz C."/>
            <person name="Koll F."/>
            <person name="Le Moue A."/>
            <person name="Lepere C."/>
            <person name="Malinsky S."/>
            <person name="Nowacki M."/>
            <person name="Nowak J.K."/>
            <person name="Plattner H."/>
            <person name="Poulain J."/>
            <person name="Ruiz F."/>
            <person name="Serrano V."/>
            <person name="Zagulski M."/>
            <person name="Dessen P."/>
            <person name="Betermier M."/>
            <person name="Weissenbach J."/>
            <person name="Scarpelli C."/>
            <person name="Schachter V."/>
            <person name="Sperling L."/>
            <person name="Meyer E."/>
            <person name="Cohen J."/>
            <person name="Wincker P."/>
        </authorList>
    </citation>
    <scope>NUCLEOTIDE SEQUENCE [LARGE SCALE GENOMIC DNA]</scope>
    <source>
        <strain evidence="2 3">Stock d4-2</strain>
    </source>
</reference>
<keyword evidence="1" id="KW-0812">Transmembrane</keyword>
<keyword evidence="1" id="KW-1133">Transmembrane helix</keyword>
<organism evidence="2 3">
    <name type="scientific">Paramecium tetraurelia</name>
    <dbReference type="NCBI Taxonomy" id="5888"/>
    <lineage>
        <taxon>Eukaryota</taxon>
        <taxon>Sar</taxon>
        <taxon>Alveolata</taxon>
        <taxon>Ciliophora</taxon>
        <taxon>Intramacronucleata</taxon>
        <taxon>Oligohymenophorea</taxon>
        <taxon>Peniculida</taxon>
        <taxon>Parameciidae</taxon>
        <taxon>Paramecium</taxon>
    </lineage>
</organism>
<feature type="transmembrane region" description="Helical" evidence="1">
    <location>
        <begin position="129"/>
        <end position="150"/>
    </location>
</feature>
<gene>
    <name evidence="2" type="ORF">GSPATT00025940001</name>
</gene>
<evidence type="ECO:0000256" key="1">
    <source>
        <dbReference type="SAM" id="Phobius"/>
    </source>
</evidence>
<dbReference type="EMBL" id="CT868673">
    <property type="protein sequence ID" value="CAK93596.1"/>
    <property type="molecule type" value="Genomic_DNA"/>
</dbReference>
<dbReference type="Proteomes" id="UP000000600">
    <property type="component" value="Unassembled WGS sequence"/>
</dbReference>
<dbReference type="KEGG" id="ptm:GSPATT00025940001"/>
<protein>
    <recommendedName>
        <fullName evidence="4">MARVEL domain-containing protein</fullName>
    </recommendedName>
</protein>
<dbReference type="HOGENOM" id="CLU_1589612_0_0_1"/>
<accession>A0EE79</accession>
<sequence>MAQRLDINSLVHLNNFIFLVFSICADKIVTEDFQCNDSEGIGFLHFILYGNLIVQLLNTQFRYGIIFIIQFLSACNLLDTCTRKFGAVCITINTFVFFGGVIIFDIISMLYGIKQHFFSARSKCREIELFTMCCAYIFVVWMSVMIIGAINHIIDYFKPRNDLIQPLNKNPAVL</sequence>
<dbReference type="eggNOG" id="ENOG502SVEC">
    <property type="taxonomic scope" value="Eukaryota"/>
</dbReference>
<evidence type="ECO:0000313" key="2">
    <source>
        <dbReference type="EMBL" id="CAK93596.1"/>
    </source>
</evidence>